<dbReference type="GO" id="GO:0005524">
    <property type="term" value="F:ATP binding"/>
    <property type="evidence" value="ECO:0007669"/>
    <property type="project" value="UniProtKB-UniRule"/>
</dbReference>
<keyword evidence="4 7" id="KW-0547">Nucleotide-binding</keyword>
<evidence type="ECO:0000256" key="1">
    <source>
        <dbReference type="ARBA" id="ARBA00010062"/>
    </source>
</evidence>
<feature type="binding site" evidence="7">
    <location>
        <position position="43"/>
    </location>
    <ligand>
        <name>ATP</name>
        <dbReference type="ChEBI" id="CHEBI:30616"/>
    </ligand>
</feature>
<dbReference type="CDD" id="cd14014">
    <property type="entry name" value="STKc_PknB_like"/>
    <property type="match status" value="1"/>
</dbReference>
<dbReference type="InterPro" id="IPR028081">
    <property type="entry name" value="Leu-bd"/>
</dbReference>
<evidence type="ECO:0000256" key="4">
    <source>
        <dbReference type="ARBA" id="ARBA00022741"/>
    </source>
</evidence>
<keyword evidence="11" id="KW-1185">Reference proteome</keyword>
<keyword evidence="3" id="KW-0732">Signal</keyword>
<name>A0A917LBE7_9ACTN</name>
<keyword evidence="5" id="KW-0418">Kinase</keyword>
<keyword evidence="6 7" id="KW-0067">ATP-binding</keyword>
<dbReference type="PROSITE" id="PS00107">
    <property type="entry name" value="PROTEIN_KINASE_ATP"/>
    <property type="match status" value="1"/>
</dbReference>
<reference evidence="10" key="2">
    <citation type="submission" date="2020-09" db="EMBL/GenBank/DDBJ databases">
        <authorList>
            <person name="Sun Q."/>
            <person name="Zhou Y."/>
        </authorList>
    </citation>
    <scope>NUCLEOTIDE SEQUENCE</scope>
    <source>
        <strain evidence="10">CGMCC 4.7272</strain>
    </source>
</reference>
<dbReference type="Proteomes" id="UP000625682">
    <property type="component" value="Unassembled WGS sequence"/>
</dbReference>
<dbReference type="SUPFAM" id="SSF56112">
    <property type="entry name" value="Protein kinase-like (PK-like)"/>
    <property type="match status" value="1"/>
</dbReference>
<evidence type="ECO:0000256" key="6">
    <source>
        <dbReference type="ARBA" id="ARBA00022840"/>
    </source>
</evidence>
<evidence type="ECO:0000256" key="5">
    <source>
        <dbReference type="ARBA" id="ARBA00022777"/>
    </source>
</evidence>
<dbReference type="Pfam" id="PF00069">
    <property type="entry name" value="Pkinase"/>
    <property type="match status" value="1"/>
</dbReference>
<dbReference type="PANTHER" id="PTHR43289:SF34">
    <property type="entry name" value="SERINE_THREONINE-PROTEIN KINASE YBDM-RELATED"/>
    <property type="match status" value="1"/>
</dbReference>
<dbReference type="SUPFAM" id="SSF53822">
    <property type="entry name" value="Periplasmic binding protein-like I"/>
    <property type="match status" value="1"/>
</dbReference>
<keyword evidence="2" id="KW-0808">Transferase</keyword>
<comment type="caution">
    <text evidence="10">The sequence shown here is derived from an EMBL/GenBank/DDBJ whole genome shotgun (WGS) entry which is preliminary data.</text>
</comment>
<dbReference type="InterPro" id="IPR008271">
    <property type="entry name" value="Ser/Thr_kinase_AS"/>
</dbReference>
<dbReference type="InterPro" id="IPR017441">
    <property type="entry name" value="Protein_kinase_ATP_BS"/>
</dbReference>
<dbReference type="InterPro" id="IPR011009">
    <property type="entry name" value="Kinase-like_dom_sf"/>
</dbReference>
<evidence type="ECO:0000256" key="2">
    <source>
        <dbReference type="ARBA" id="ARBA00022679"/>
    </source>
</evidence>
<sequence>MRALNAQDPGELGGHRLLARLGAGGMGVVYLARTADGTLVALKVIRAEYAADRAFRERFRREARLARGFTCRWLVPVTDADAEAREPWLATEFVPGPSLAEAVDGHGPLPPAVVTALGARLAEALTEVHDAGLVHRDVKPGNVLLALDGPRLIDFGIARSPGVTALTEPGVIVGTPGYLAPEQVRTGGEAVPASDLFALGCVLAYALTGQRPFGLGDPAAVLYRTVHEEPDVPDLDRLPLPLRTAITGCLAKDPAGRPTATELAHSLRDVDRTATSPDQQASPVHHILSHKQATPAQEFMSTPGPPADWLPSAVLRLVADRSARALDPPPRQSGPAAPLEPTVVDEGRAPSRRRILAIGGSAVTVLAASGTGTAIILANRRKAAQGGAVQSLPAHVIGFQAALTGDQKDVGLAQERGVRLAVAAHNARKDIRFRLALTTYDDRGEAGRAKEGARKLLAEPSLCAVIGPTTVAAARAAVPRYGEALTPVLLVSADYDALGLSAATERTLCVTTAPSRYRTLPVLAYLTRVREVERTAVVQDQATAGMAETALTLRETPPGEGTATVHPVASGTDGFGPAVAAALATHPEAVVYAGTSPTRAADCARALATAGFTGPRVTFESVMRPAFLAAAGEAAEGWVFEAPYSEPQSSDSKAARDFTAAHRDRYGVLPARWAAEAYDAVGLIAAALDALGGGADIAPGQVAERLFKLTYAGVAKPIRFNQDITQGLRPENTSFLYQAKDGKFRFLGRYDQVT</sequence>
<dbReference type="PANTHER" id="PTHR43289">
    <property type="entry name" value="MITOGEN-ACTIVATED PROTEIN KINASE KINASE KINASE 20-RELATED"/>
    <property type="match status" value="1"/>
</dbReference>
<organism evidence="10 11">
    <name type="scientific">Streptomyces lacrimifluminis</name>
    <dbReference type="NCBI Taxonomy" id="1500077"/>
    <lineage>
        <taxon>Bacteria</taxon>
        <taxon>Bacillati</taxon>
        <taxon>Actinomycetota</taxon>
        <taxon>Actinomycetes</taxon>
        <taxon>Kitasatosporales</taxon>
        <taxon>Streptomycetaceae</taxon>
        <taxon>Streptomyces</taxon>
    </lineage>
</organism>
<evidence type="ECO:0000259" key="9">
    <source>
        <dbReference type="PROSITE" id="PS50011"/>
    </source>
</evidence>
<gene>
    <name evidence="10" type="ORF">GCM10012282_64680</name>
</gene>
<dbReference type="SMART" id="SM00220">
    <property type="entry name" value="S_TKc"/>
    <property type="match status" value="1"/>
</dbReference>
<evidence type="ECO:0000256" key="7">
    <source>
        <dbReference type="PROSITE-ProRule" id="PRU10141"/>
    </source>
</evidence>
<dbReference type="Gene3D" id="1.10.510.10">
    <property type="entry name" value="Transferase(Phosphotransferase) domain 1"/>
    <property type="match status" value="1"/>
</dbReference>
<comment type="similarity">
    <text evidence="1">Belongs to the leucine-binding protein family.</text>
</comment>
<accession>A0A917LBE7</accession>
<evidence type="ECO:0000256" key="3">
    <source>
        <dbReference type="ARBA" id="ARBA00022729"/>
    </source>
</evidence>
<proteinExistence type="inferred from homology"/>
<dbReference type="EMBL" id="BMMU01000028">
    <property type="protein sequence ID" value="GGJ58384.1"/>
    <property type="molecule type" value="Genomic_DNA"/>
</dbReference>
<reference evidence="10" key="1">
    <citation type="journal article" date="2014" name="Int. J. Syst. Evol. Microbiol.">
        <title>Complete genome sequence of Corynebacterium casei LMG S-19264T (=DSM 44701T), isolated from a smear-ripened cheese.</title>
        <authorList>
            <consortium name="US DOE Joint Genome Institute (JGI-PGF)"/>
            <person name="Walter F."/>
            <person name="Albersmeier A."/>
            <person name="Kalinowski J."/>
            <person name="Ruckert C."/>
        </authorList>
    </citation>
    <scope>NUCLEOTIDE SEQUENCE</scope>
    <source>
        <strain evidence="10">CGMCC 4.7272</strain>
    </source>
</reference>
<dbReference type="RefSeq" id="WP_189150959.1">
    <property type="nucleotide sequence ID" value="NZ_BAABER010000029.1"/>
</dbReference>
<evidence type="ECO:0000313" key="11">
    <source>
        <dbReference type="Proteomes" id="UP000625682"/>
    </source>
</evidence>
<dbReference type="AlphaFoldDB" id="A0A917LBE7"/>
<feature type="region of interest" description="Disordered" evidence="8">
    <location>
        <begin position="325"/>
        <end position="346"/>
    </location>
</feature>
<dbReference type="GO" id="GO:0004674">
    <property type="term" value="F:protein serine/threonine kinase activity"/>
    <property type="evidence" value="ECO:0007669"/>
    <property type="project" value="TreeGrafter"/>
</dbReference>
<dbReference type="InterPro" id="IPR000719">
    <property type="entry name" value="Prot_kinase_dom"/>
</dbReference>
<evidence type="ECO:0000313" key="10">
    <source>
        <dbReference type="EMBL" id="GGJ58384.1"/>
    </source>
</evidence>
<dbReference type="InterPro" id="IPR028082">
    <property type="entry name" value="Peripla_BP_I"/>
</dbReference>
<evidence type="ECO:0000256" key="8">
    <source>
        <dbReference type="SAM" id="MobiDB-lite"/>
    </source>
</evidence>
<protein>
    <recommendedName>
        <fullName evidence="9">Protein kinase domain-containing protein</fullName>
    </recommendedName>
</protein>
<dbReference type="Gene3D" id="3.30.200.20">
    <property type="entry name" value="Phosphorylase Kinase, domain 1"/>
    <property type="match status" value="1"/>
</dbReference>
<dbReference type="PROSITE" id="PS50011">
    <property type="entry name" value="PROTEIN_KINASE_DOM"/>
    <property type="match status" value="1"/>
</dbReference>
<dbReference type="PROSITE" id="PS00108">
    <property type="entry name" value="PROTEIN_KINASE_ST"/>
    <property type="match status" value="1"/>
</dbReference>
<feature type="domain" description="Protein kinase" evidence="9">
    <location>
        <begin position="15"/>
        <end position="268"/>
    </location>
</feature>
<dbReference type="Pfam" id="PF13458">
    <property type="entry name" value="Peripla_BP_6"/>
    <property type="match status" value="1"/>
</dbReference>
<dbReference type="Gene3D" id="3.40.50.2300">
    <property type="match status" value="2"/>
</dbReference>